<feature type="transmembrane region" description="Helical" evidence="1">
    <location>
        <begin position="48"/>
        <end position="66"/>
    </location>
</feature>
<gene>
    <name evidence="2" type="ORF">GCM10023210_38140</name>
</gene>
<name>A0ABP9MRH5_9FLAO</name>
<feature type="transmembrane region" description="Helical" evidence="1">
    <location>
        <begin position="95"/>
        <end position="113"/>
    </location>
</feature>
<accession>A0ABP9MRH5</accession>
<feature type="transmembrane region" description="Helical" evidence="1">
    <location>
        <begin position="73"/>
        <end position="89"/>
    </location>
</feature>
<feature type="transmembrane region" description="Helical" evidence="1">
    <location>
        <begin position="120"/>
        <end position="144"/>
    </location>
</feature>
<proteinExistence type="predicted"/>
<keyword evidence="1" id="KW-0812">Transmembrane</keyword>
<dbReference type="Proteomes" id="UP001500353">
    <property type="component" value="Unassembled WGS sequence"/>
</dbReference>
<keyword evidence="3" id="KW-1185">Reference proteome</keyword>
<organism evidence="2 3">
    <name type="scientific">Chryseobacterium ginsengisoli</name>
    <dbReference type="NCBI Taxonomy" id="363853"/>
    <lineage>
        <taxon>Bacteria</taxon>
        <taxon>Pseudomonadati</taxon>
        <taxon>Bacteroidota</taxon>
        <taxon>Flavobacteriia</taxon>
        <taxon>Flavobacteriales</taxon>
        <taxon>Weeksellaceae</taxon>
        <taxon>Chryseobacterium group</taxon>
        <taxon>Chryseobacterium</taxon>
    </lineage>
</organism>
<sequence>MKNPYERVYMDIYKGTYDYVYKKQDIKLVYWPINIYLLTPFQAFFGDIRFGNIFYLLSGCLILYLGLKRDLKILGLSLLLVFTCPYTFYMVKYAWIDSLSFPFFCLFFVSVLYKKKIFSFIFLGVIMSMKLYFLPLFPLVILYFHKEFSVVEYFKYTFLTGFVFFICFLPFSIIDVKSLLYSIEYFKNSNPRYDALSITGYLFNKGNNISKFADYLILAVLGVIYFMFYKNKNYTPFLLIKYFILVLFSIFILSKQAFGNYYYNIILLSICYIVIYIFSSKEKLIILSDGV</sequence>
<dbReference type="RefSeq" id="WP_345207611.1">
    <property type="nucleotide sequence ID" value="NZ_BAABHX010000008.1"/>
</dbReference>
<evidence type="ECO:0000313" key="2">
    <source>
        <dbReference type="EMBL" id="GAA5100060.1"/>
    </source>
</evidence>
<reference evidence="3" key="1">
    <citation type="journal article" date="2019" name="Int. J. Syst. Evol. Microbiol.">
        <title>The Global Catalogue of Microorganisms (GCM) 10K type strain sequencing project: providing services to taxonomists for standard genome sequencing and annotation.</title>
        <authorList>
            <consortium name="The Broad Institute Genomics Platform"/>
            <consortium name="The Broad Institute Genome Sequencing Center for Infectious Disease"/>
            <person name="Wu L."/>
            <person name="Ma J."/>
        </authorList>
    </citation>
    <scope>NUCLEOTIDE SEQUENCE [LARGE SCALE GENOMIC DNA]</scope>
    <source>
        <strain evidence="3">JCM 18019</strain>
    </source>
</reference>
<feature type="transmembrane region" description="Helical" evidence="1">
    <location>
        <begin position="212"/>
        <end position="228"/>
    </location>
</feature>
<dbReference type="EMBL" id="BAABHX010000008">
    <property type="protein sequence ID" value="GAA5100060.1"/>
    <property type="molecule type" value="Genomic_DNA"/>
</dbReference>
<evidence type="ECO:0008006" key="4">
    <source>
        <dbReference type="Google" id="ProtNLM"/>
    </source>
</evidence>
<feature type="transmembrane region" description="Helical" evidence="1">
    <location>
        <begin position="261"/>
        <end position="279"/>
    </location>
</feature>
<evidence type="ECO:0000313" key="3">
    <source>
        <dbReference type="Proteomes" id="UP001500353"/>
    </source>
</evidence>
<keyword evidence="1" id="KW-1133">Transmembrane helix</keyword>
<feature type="transmembrane region" description="Helical" evidence="1">
    <location>
        <begin position="234"/>
        <end position="254"/>
    </location>
</feature>
<comment type="caution">
    <text evidence="2">The sequence shown here is derived from an EMBL/GenBank/DDBJ whole genome shotgun (WGS) entry which is preliminary data.</text>
</comment>
<keyword evidence="1" id="KW-0472">Membrane</keyword>
<feature type="transmembrane region" description="Helical" evidence="1">
    <location>
        <begin position="156"/>
        <end position="174"/>
    </location>
</feature>
<evidence type="ECO:0000256" key="1">
    <source>
        <dbReference type="SAM" id="Phobius"/>
    </source>
</evidence>
<protein>
    <recommendedName>
        <fullName evidence="4">Glycosyltransferase RgtA/B/C/D-like domain-containing protein</fullName>
    </recommendedName>
</protein>